<dbReference type="RefSeq" id="WP_145458898.1">
    <property type="nucleotide sequence ID" value="NZ_CP036317.1"/>
</dbReference>
<proteinExistence type="predicted"/>
<name>A0A518FWF2_9PLAN</name>
<dbReference type="OrthoDB" id="128883at2"/>
<dbReference type="InterPro" id="IPR019089">
    <property type="entry name" value="Cas_GSU0054"/>
</dbReference>
<dbReference type="AlphaFoldDB" id="A0A518FWF2"/>
<dbReference type="NCBIfam" id="TIGR02165">
    <property type="entry name" value="cas5_6_GSU0054"/>
    <property type="match status" value="1"/>
</dbReference>
<reference evidence="1 2" key="1">
    <citation type="submission" date="2019-02" db="EMBL/GenBank/DDBJ databases">
        <title>Deep-cultivation of Planctomycetes and their phenomic and genomic characterization uncovers novel biology.</title>
        <authorList>
            <person name="Wiegand S."/>
            <person name="Jogler M."/>
            <person name="Boedeker C."/>
            <person name="Pinto D."/>
            <person name="Vollmers J."/>
            <person name="Rivas-Marin E."/>
            <person name="Kohn T."/>
            <person name="Peeters S.H."/>
            <person name="Heuer A."/>
            <person name="Rast P."/>
            <person name="Oberbeckmann S."/>
            <person name="Bunk B."/>
            <person name="Jeske O."/>
            <person name="Meyerdierks A."/>
            <person name="Storesund J.E."/>
            <person name="Kallscheuer N."/>
            <person name="Luecker S."/>
            <person name="Lage O.M."/>
            <person name="Pohl T."/>
            <person name="Merkel B.J."/>
            <person name="Hornburger P."/>
            <person name="Mueller R.-W."/>
            <person name="Bruemmer F."/>
            <person name="Labrenz M."/>
            <person name="Spormann A.M."/>
            <person name="Op den Camp H."/>
            <person name="Overmann J."/>
            <person name="Amann R."/>
            <person name="Jetten M.S.M."/>
            <person name="Mascher T."/>
            <person name="Medema M.H."/>
            <person name="Devos D.P."/>
            <person name="Kaster A.-K."/>
            <person name="Ovreas L."/>
            <person name="Rohde M."/>
            <person name="Galperin M.Y."/>
            <person name="Jogler C."/>
        </authorList>
    </citation>
    <scope>NUCLEOTIDE SEQUENCE [LARGE SCALE GENOMIC DNA]</scope>
    <source>
        <strain evidence="1 2">Pan153</strain>
    </source>
</reference>
<dbReference type="Proteomes" id="UP000320839">
    <property type="component" value="Chromosome"/>
</dbReference>
<gene>
    <name evidence="1" type="ORF">Pan153_52860</name>
</gene>
<evidence type="ECO:0000313" key="1">
    <source>
        <dbReference type="EMBL" id="QDV20610.1"/>
    </source>
</evidence>
<organism evidence="1 2">
    <name type="scientific">Gimesia panareensis</name>
    <dbReference type="NCBI Taxonomy" id="2527978"/>
    <lineage>
        <taxon>Bacteria</taxon>
        <taxon>Pseudomonadati</taxon>
        <taxon>Planctomycetota</taxon>
        <taxon>Planctomycetia</taxon>
        <taxon>Planctomycetales</taxon>
        <taxon>Planctomycetaceae</taxon>
        <taxon>Gimesia</taxon>
    </lineage>
</organism>
<sequence length="548" mass="62277">MIAIEMKFPTGKLHATPWGRHVNEGSVEWPPSPWRFLRALLAVWHHKFHDVTEEEMRALISTLSTTPSYQLPVTSNGHTRHYMPAEHDKKTKIFDTFIAVSPDDPLVIYWPDVELSDTQKTLLTQLVEALSYFGRAESWVIARLLPEYDGTINSTPLNGHGVQKHQELVRLLAPTTQSEHERWRAKMLEDLQQRELKAKQDAELKKKENGKKFIPLDKVMITPKDIKKLESTLPETVFDALHAETNDLRKAGWNRPPASEWIDYVCDKRMTSSSKPKRLIQKKELPTVARYAIAGSVRPRLTEALWIGERVRTSLLKISDAAPVFLGRQKGSDEKAPAQGHLHAHYLSESNKDPQGRITHITVYAPQGFSESDENTLNQFNRTWGSGGHDLQYVLLGLGQPEDFGGLDEKKGQSPILAGSDTWISRTPFVPADRLRRAYQLIDPKERHRCELDLARMIRKELLRRNWMSEHLRKLVKIEAILTPDTAGTRLGGTHTTWLKFKRNRQKGGGRQGDSSGFGLKLTFSEPVRGPIVLGYGCHFGLGQFLPE</sequence>
<dbReference type="EMBL" id="CP036317">
    <property type="protein sequence ID" value="QDV20610.1"/>
    <property type="molecule type" value="Genomic_DNA"/>
</dbReference>
<evidence type="ECO:0000313" key="2">
    <source>
        <dbReference type="Proteomes" id="UP000320839"/>
    </source>
</evidence>
<accession>A0A518FWF2</accession>
<protein>
    <submittedName>
        <fullName evidence="1">CRISPR-associated protein, family (Cas_GSU0054)</fullName>
    </submittedName>
</protein>